<dbReference type="InterPro" id="IPR058792">
    <property type="entry name" value="Beta-barrel_RND_2"/>
</dbReference>
<keyword evidence="7" id="KW-1185">Reference proteome</keyword>
<comment type="caution">
    <text evidence="6">The sequence shown here is derived from an EMBL/GenBank/DDBJ whole genome shotgun (WGS) entry which is preliminary data.</text>
</comment>
<dbReference type="Pfam" id="PF25917">
    <property type="entry name" value="BSH_RND"/>
    <property type="match status" value="1"/>
</dbReference>
<dbReference type="InterPro" id="IPR058625">
    <property type="entry name" value="MdtA-like_BSH"/>
</dbReference>
<dbReference type="Pfam" id="PF25954">
    <property type="entry name" value="Beta-barrel_RND_2"/>
    <property type="match status" value="1"/>
</dbReference>
<evidence type="ECO:0000259" key="5">
    <source>
        <dbReference type="Pfam" id="PF25954"/>
    </source>
</evidence>
<feature type="domain" description="CusB-like beta-barrel" evidence="5">
    <location>
        <begin position="278"/>
        <end position="350"/>
    </location>
</feature>
<feature type="transmembrane region" description="Helical" evidence="3">
    <location>
        <begin position="52"/>
        <end position="71"/>
    </location>
</feature>
<protein>
    <submittedName>
        <fullName evidence="6">Efflux RND transporter periplasmic adaptor subunit</fullName>
    </submittedName>
</protein>
<dbReference type="PANTHER" id="PTHR30469:SF33">
    <property type="entry name" value="SLR1207 PROTEIN"/>
    <property type="match status" value="1"/>
</dbReference>
<feature type="region of interest" description="Disordered" evidence="2">
    <location>
        <begin position="1"/>
        <end position="39"/>
    </location>
</feature>
<evidence type="ECO:0000256" key="3">
    <source>
        <dbReference type="SAM" id="Phobius"/>
    </source>
</evidence>
<evidence type="ECO:0000259" key="4">
    <source>
        <dbReference type="Pfam" id="PF25917"/>
    </source>
</evidence>
<keyword evidence="3" id="KW-1133">Transmembrane helix</keyword>
<evidence type="ECO:0000313" key="6">
    <source>
        <dbReference type="EMBL" id="MDD0815992.1"/>
    </source>
</evidence>
<dbReference type="EMBL" id="JAQSIO010000005">
    <property type="protein sequence ID" value="MDD0815992.1"/>
    <property type="molecule type" value="Genomic_DNA"/>
</dbReference>
<dbReference type="Gene3D" id="2.40.50.100">
    <property type="match status" value="1"/>
</dbReference>
<feature type="domain" description="Multidrug resistance protein MdtA-like barrel-sandwich hybrid" evidence="4">
    <location>
        <begin position="107"/>
        <end position="264"/>
    </location>
</feature>
<organism evidence="6 7">
    <name type="scientific">Curvibacter microcysteis</name>
    <dbReference type="NCBI Taxonomy" id="3026419"/>
    <lineage>
        <taxon>Bacteria</taxon>
        <taxon>Pseudomonadati</taxon>
        <taxon>Pseudomonadota</taxon>
        <taxon>Betaproteobacteria</taxon>
        <taxon>Burkholderiales</taxon>
        <taxon>Comamonadaceae</taxon>
        <taxon>Curvibacter</taxon>
    </lineage>
</organism>
<gene>
    <name evidence="6" type="ORF">PSQ39_15250</name>
</gene>
<evidence type="ECO:0000256" key="1">
    <source>
        <dbReference type="ARBA" id="ARBA00009477"/>
    </source>
</evidence>
<keyword evidence="3" id="KW-0812">Transmembrane</keyword>
<evidence type="ECO:0000313" key="7">
    <source>
        <dbReference type="Proteomes" id="UP001528672"/>
    </source>
</evidence>
<name>A0ABT5MHE0_9BURK</name>
<dbReference type="PANTHER" id="PTHR30469">
    <property type="entry name" value="MULTIDRUG RESISTANCE PROTEIN MDTA"/>
    <property type="match status" value="1"/>
</dbReference>
<accession>A0ABT5MHE0</accession>
<keyword evidence="3" id="KW-0472">Membrane</keyword>
<proteinExistence type="inferred from homology"/>
<dbReference type="RefSeq" id="WP_273927683.1">
    <property type="nucleotide sequence ID" value="NZ_JAQSIO010000005.1"/>
</dbReference>
<sequence>MSPRTEPTGTGGLTRPATPPVAESSSPSATPTGDDTARLLGPEAQRPWWRRWGLWLGVLALLAAVGGAYAWRQGQVRAATPVYSTEAVTRGDLTLTVVANGTLQPTRSVNVGSELSGAVRRVLVDVNDVVRRGQVMIELDPAKLRDQVLRSQATLAASQGKVAQMAATVQEAQAALARLEAVAVSSGGEVPSRAELDAGRATLARALADEGSARAGVQDATAALSTDRINLAKASILAPTDGVVLSRTVEPGNAVAASLQAVTLLTLGEDLRHLRLWVYVDEADVGSVRLGQSATFTVSAYLGRAFPARITRVGQGPTLTDNVVTYLTYLDVDNADLSLRPGMTATASIIARQLHQVLRVPNTALRFEPSDSTAAVAAKSAGPSLLPRLPSSRTRQSAASGASTALARQVWVIQPDAPHTPVAVAVTPGLSDGHFTEITQGELREGMRVVVDQKKAGSP</sequence>
<dbReference type="Proteomes" id="UP001528672">
    <property type="component" value="Unassembled WGS sequence"/>
</dbReference>
<evidence type="ECO:0000256" key="2">
    <source>
        <dbReference type="SAM" id="MobiDB-lite"/>
    </source>
</evidence>
<dbReference type="SUPFAM" id="SSF111369">
    <property type="entry name" value="HlyD-like secretion proteins"/>
    <property type="match status" value="1"/>
</dbReference>
<feature type="compositionally biased region" description="Polar residues" evidence="2">
    <location>
        <begin position="23"/>
        <end position="33"/>
    </location>
</feature>
<dbReference type="NCBIfam" id="TIGR01730">
    <property type="entry name" value="RND_mfp"/>
    <property type="match status" value="1"/>
</dbReference>
<reference evidence="6 7" key="1">
    <citation type="submission" date="2023-02" db="EMBL/GenBank/DDBJ databases">
        <title>Bacterial whole genome sequence for Curvibacter sp. HBC28.</title>
        <authorList>
            <person name="Le V."/>
            <person name="Ko S.-R."/>
            <person name="Ahn C.-Y."/>
            <person name="Oh H.-M."/>
        </authorList>
    </citation>
    <scope>NUCLEOTIDE SEQUENCE [LARGE SCALE GENOMIC DNA]</scope>
    <source>
        <strain evidence="6 7">HBC28</strain>
    </source>
</reference>
<comment type="similarity">
    <text evidence="1">Belongs to the membrane fusion protein (MFP) (TC 8.A.1) family.</text>
</comment>
<dbReference type="InterPro" id="IPR006143">
    <property type="entry name" value="RND_pump_MFP"/>
</dbReference>
<dbReference type="Gene3D" id="2.40.30.170">
    <property type="match status" value="1"/>
</dbReference>